<dbReference type="RefSeq" id="WP_074255570.1">
    <property type="nucleotide sequence ID" value="NZ_FSRL01000001.1"/>
</dbReference>
<evidence type="ECO:0000256" key="1">
    <source>
        <dbReference type="SAM" id="SignalP"/>
    </source>
</evidence>
<dbReference type="Proteomes" id="UP000184932">
    <property type="component" value="Unassembled WGS sequence"/>
</dbReference>
<organism evidence="2 3">
    <name type="scientific">Vannielia litorea</name>
    <dbReference type="NCBI Taxonomy" id="1217970"/>
    <lineage>
        <taxon>Bacteria</taxon>
        <taxon>Pseudomonadati</taxon>
        <taxon>Pseudomonadota</taxon>
        <taxon>Alphaproteobacteria</taxon>
        <taxon>Rhodobacterales</taxon>
        <taxon>Paracoccaceae</taxon>
        <taxon>Vannielia</taxon>
    </lineage>
</organism>
<dbReference type="Pfam" id="PF08238">
    <property type="entry name" value="Sel1"/>
    <property type="match status" value="5"/>
</dbReference>
<keyword evidence="1" id="KW-0732">Signal</keyword>
<dbReference type="PANTHER" id="PTHR45011">
    <property type="entry name" value="DAP3-BINDING CELL DEATH ENHANCER 1"/>
    <property type="match status" value="1"/>
</dbReference>
<dbReference type="STRING" id="1217970.SAMN05444002_1506"/>
<dbReference type="InterPro" id="IPR052748">
    <property type="entry name" value="ISR_Activator"/>
</dbReference>
<dbReference type="InterPro" id="IPR006597">
    <property type="entry name" value="Sel1-like"/>
</dbReference>
<evidence type="ECO:0000313" key="2">
    <source>
        <dbReference type="EMBL" id="SIN92156.1"/>
    </source>
</evidence>
<dbReference type="InterPro" id="IPR011990">
    <property type="entry name" value="TPR-like_helical_dom_sf"/>
</dbReference>
<proteinExistence type="predicted"/>
<dbReference type="SMART" id="SM00671">
    <property type="entry name" value="SEL1"/>
    <property type="match status" value="5"/>
</dbReference>
<dbReference type="AlphaFoldDB" id="A0A1N6FAD8"/>
<dbReference type="OrthoDB" id="7857693at2"/>
<gene>
    <name evidence="2" type="ORF">SAMN05444002_1506</name>
</gene>
<accession>A0A1N6FAD8</accession>
<dbReference type="PANTHER" id="PTHR45011:SF1">
    <property type="entry name" value="DAP3-BINDING CELL DEATH ENHANCER 1"/>
    <property type="match status" value="1"/>
</dbReference>
<reference evidence="3" key="1">
    <citation type="submission" date="2016-11" db="EMBL/GenBank/DDBJ databases">
        <authorList>
            <person name="Varghese N."/>
            <person name="Submissions S."/>
        </authorList>
    </citation>
    <scope>NUCLEOTIDE SEQUENCE [LARGE SCALE GENOMIC DNA]</scope>
    <source>
        <strain evidence="3">DSM 29440</strain>
    </source>
</reference>
<dbReference type="SUPFAM" id="SSF81901">
    <property type="entry name" value="HCP-like"/>
    <property type="match status" value="1"/>
</dbReference>
<feature type="chain" id="PRO_5012794368" evidence="1">
    <location>
        <begin position="20"/>
        <end position="306"/>
    </location>
</feature>
<name>A0A1N6FAD8_9RHOB</name>
<keyword evidence="3" id="KW-1185">Reference proteome</keyword>
<protein>
    <submittedName>
        <fullName evidence="2">TPR repeat</fullName>
    </submittedName>
</protein>
<dbReference type="Gene3D" id="1.25.40.10">
    <property type="entry name" value="Tetratricopeptide repeat domain"/>
    <property type="match status" value="1"/>
</dbReference>
<evidence type="ECO:0000313" key="3">
    <source>
        <dbReference type="Proteomes" id="UP000184932"/>
    </source>
</evidence>
<feature type="signal peptide" evidence="1">
    <location>
        <begin position="1"/>
        <end position="19"/>
    </location>
</feature>
<dbReference type="EMBL" id="FSRL01000001">
    <property type="protein sequence ID" value="SIN92156.1"/>
    <property type="molecule type" value="Genomic_DNA"/>
</dbReference>
<sequence length="306" mass="32573">MKPLAAAALCLALATPASAQSPEQIEQARRAYNDGHWELALTVLIPAAEAGNADAQNVYGIALKDGEGVAADPAASVAWYEKAVAQGHLKAMHNLAHLYQWGAGPVAQDFDKARALYQQALDAGYGEAGNGMGLMWENGQGVEKDLAKAAEFYAIGAEAGERNAAYNLANFYRTGTGVEEDMGRALSLYTESALAGHPSAWNALGLMYQHGMGTDPSPEAAYLAFREAVKGGMALAGINLGEFVTATEGWWQDPVAGYGYCLWGINSASESERDGFIQTCEPLVEYLSVEEEDAAKRFAEQIDRAP</sequence>